<dbReference type="Pfam" id="PF09697">
    <property type="entry name" value="Porph_ging"/>
    <property type="match status" value="1"/>
</dbReference>
<feature type="signal peptide" evidence="1">
    <location>
        <begin position="1"/>
        <end position="22"/>
    </location>
</feature>
<evidence type="ECO:0000256" key="1">
    <source>
        <dbReference type="SAM" id="SignalP"/>
    </source>
</evidence>
<dbReference type="Proteomes" id="UP000323720">
    <property type="component" value="Unassembled WGS sequence"/>
</dbReference>
<reference evidence="2 3" key="1">
    <citation type="submission" date="2019-08" db="EMBL/GenBank/DDBJ databases">
        <title>Genomes of Antarctic Bizionia species.</title>
        <authorList>
            <person name="Bowman J.P."/>
        </authorList>
    </citation>
    <scope>NUCLEOTIDE SEQUENCE [LARGE SCALE GENOMIC DNA]</scope>
    <source>
        <strain evidence="2 3">ADA-4</strain>
    </source>
</reference>
<organism evidence="2 3">
    <name type="scientific">Bizionia myxarmorum</name>
    <dbReference type="NCBI Taxonomy" id="291186"/>
    <lineage>
        <taxon>Bacteria</taxon>
        <taxon>Pseudomonadati</taxon>
        <taxon>Bacteroidota</taxon>
        <taxon>Flavobacteriia</taxon>
        <taxon>Flavobacteriales</taxon>
        <taxon>Flavobacteriaceae</taxon>
        <taxon>Bizionia</taxon>
    </lineage>
</organism>
<sequence length="252" mass="29239">MKKYYYIIFLLLVCLNGLVSFAQSNQLSGTVTYTVSLKPFNDFMKERFKKEGYKSGLQIFNDMAKTASNFECKLSFNRFQSKFELENAMGLGDIDRKMFLAMRAVTQGTYYSNLMTQKQVLQDNSSQELFIESKLERITWQQTKDIKKIGDYICYKAIAIKELINAEKITIEVWYTPQIPVAFGPKEYVGSLPGIVLEYKDNVVHFVAKKVILNPKHLKVINWPTNKTISKEDYKNQNEYSFSTLRESHGKD</sequence>
<feature type="chain" id="PRO_5022837195" evidence="1">
    <location>
        <begin position="23"/>
        <end position="252"/>
    </location>
</feature>
<dbReference type="RefSeq" id="WP_148402551.1">
    <property type="nucleotide sequence ID" value="NZ_VSKK01000001.1"/>
</dbReference>
<dbReference type="NCBIfam" id="TIGR01200">
    <property type="entry name" value="GLPGLI"/>
    <property type="match status" value="1"/>
</dbReference>
<comment type="caution">
    <text evidence="2">The sequence shown here is derived from an EMBL/GenBank/DDBJ whole genome shotgun (WGS) entry which is preliminary data.</text>
</comment>
<dbReference type="OrthoDB" id="1429333at2"/>
<protein>
    <submittedName>
        <fullName evidence="2">GLPGLI family protein</fullName>
    </submittedName>
</protein>
<dbReference type="InterPro" id="IPR005901">
    <property type="entry name" value="GLPGLI"/>
</dbReference>
<keyword evidence="3" id="KW-1185">Reference proteome</keyword>
<keyword evidence="1" id="KW-0732">Signal</keyword>
<dbReference type="AlphaFoldDB" id="A0A5D0RE38"/>
<dbReference type="EMBL" id="VSKK01000001">
    <property type="protein sequence ID" value="TYB78814.1"/>
    <property type="molecule type" value="Genomic_DNA"/>
</dbReference>
<proteinExistence type="predicted"/>
<name>A0A5D0RE38_9FLAO</name>
<evidence type="ECO:0000313" key="3">
    <source>
        <dbReference type="Proteomes" id="UP000323720"/>
    </source>
</evidence>
<accession>A0A5D0RE38</accession>
<evidence type="ECO:0000313" key="2">
    <source>
        <dbReference type="EMBL" id="TYB78814.1"/>
    </source>
</evidence>
<gene>
    <name evidence="2" type="ORF">ES674_03285</name>
</gene>